<reference evidence="2" key="1">
    <citation type="journal article" date="2023" name="Insect Mol. Biol.">
        <title>Genome sequencing provides insights into the evolution of gene families encoding plant cell wall-degrading enzymes in longhorned beetles.</title>
        <authorList>
            <person name="Shin N.R."/>
            <person name="Okamura Y."/>
            <person name="Kirsch R."/>
            <person name="Pauchet Y."/>
        </authorList>
    </citation>
    <scope>NUCLEOTIDE SEQUENCE</scope>
    <source>
        <strain evidence="2">RBIC_L_NR</strain>
    </source>
</reference>
<feature type="non-terminal residue" evidence="2">
    <location>
        <position position="1"/>
    </location>
</feature>
<keyword evidence="3" id="KW-1185">Reference proteome</keyword>
<organism evidence="2 3">
    <name type="scientific">Rhamnusium bicolor</name>
    <dbReference type="NCBI Taxonomy" id="1586634"/>
    <lineage>
        <taxon>Eukaryota</taxon>
        <taxon>Metazoa</taxon>
        <taxon>Ecdysozoa</taxon>
        <taxon>Arthropoda</taxon>
        <taxon>Hexapoda</taxon>
        <taxon>Insecta</taxon>
        <taxon>Pterygota</taxon>
        <taxon>Neoptera</taxon>
        <taxon>Endopterygota</taxon>
        <taxon>Coleoptera</taxon>
        <taxon>Polyphaga</taxon>
        <taxon>Cucujiformia</taxon>
        <taxon>Chrysomeloidea</taxon>
        <taxon>Cerambycidae</taxon>
        <taxon>Lepturinae</taxon>
        <taxon>Rhagiini</taxon>
        <taxon>Rhamnusium</taxon>
    </lineage>
</organism>
<evidence type="ECO:0000313" key="2">
    <source>
        <dbReference type="EMBL" id="KAJ8969628.1"/>
    </source>
</evidence>
<dbReference type="AlphaFoldDB" id="A0AAV8ZTP6"/>
<feature type="region of interest" description="Disordered" evidence="1">
    <location>
        <begin position="199"/>
        <end position="425"/>
    </location>
</feature>
<feature type="compositionally biased region" description="Polar residues" evidence="1">
    <location>
        <begin position="302"/>
        <end position="313"/>
    </location>
</feature>
<feature type="compositionally biased region" description="Basic and acidic residues" evidence="1">
    <location>
        <begin position="314"/>
        <end position="348"/>
    </location>
</feature>
<dbReference type="EMBL" id="JANEYF010000497">
    <property type="protein sequence ID" value="KAJ8969628.1"/>
    <property type="molecule type" value="Genomic_DNA"/>
</dbReference>
<sequence length="580" mass="71077">EDWNGDPAESTLYLMHQPTQVTLPRPSRDKSPEPAQRFSRYAEPQSPKYEEDYRQSKNREETNKYLEKPIAKYSENKYLDRQKSLELEKQFERQKSFDQLERDRFSKTLEKNDKYYDHESEKFYYQENRDKYERYPEGDRFEKYPDNSRKYGKEEFSLRRVEKEKPAKYFDDDGFDENIRYRSKSTEFDRERSQRFAYEDEDYFEDKQRQYKEYPVPKTRQKYSEENTKYYKEETPKRQTRCIPDDPRYYTEPDIKPRAASKSSQNGKFEKIYSRSERGRERSDRDEKSVRSQEYYEESTLNRKNPQSRQRSPSPDDIKAPRDRFKDAKEKFLLMERERLENERRRPEPPISPVHLKEKQQPYVKRHENIAHNKEQSRSGYDERYYDDHRNRLEETRPKPAPRHISEEPRYRERDRDPRERERDLALDRYRHTDKFDPKRRSMFSLIEEEHRKNSNEIAKELKRRSYMEGNHFDEDIARFERERDIRDRHFQDLPESDRFLDNFSKSSIDLDKVGEMKYDPKFLKNQKLVKNSAGYRHSYAEPKLRMDKNGKKHFSEMLHRTNSSVSNNGRVGIASVHPY</sequence>
<protein>
    <submittedName>
        <fullName evidence="2">Uncharacterized protein</fullName>
    </submittedName>
</protein>
<feature type="compositionally biased region" description="Basic and acidic residues" evidence="1">
    <location>
        <begin position="355"/>
        <end position="425"/>
    </location>
</feature>
<gene>
    <name evidence="2" type="ORF">NQ314_001664</name>
</gene>
<feature type="compositionally biased region" description="Basic and acidic residues" evidence="1">
    <location>
        <begin position="48"/>
        <end position="69"/>
    </location>
</feature>
<proteinExistence type="predicted"/>
<dbReference type="Proteomes" id="UP001162156">
    <property type="component" value="Unassembled WGS sequence"/>
</dbReference>
<accession>A0AAV8ZTP6</accession>
<feature type="compositionally biased region" description="Basic and acidic residues" evidence="1">
    <location>
        <begin position="268"/>
        <end position="291"/>
    </location>
</feature>
<evidence type="ECO:0000313" key="3">
    <source>
        <dbReference type="Proteomes" id="UP001162156"/>
    </source>
</evidence>
<comment type="caution">
    <text evidence="2">The sequence shown here is derived from an EMBL/GenBank/DDBJ whole genome shotgun (WGS) entry which is preliminary data.</text>
</comment>
<feature type="compositionally biased region" description="Basic and acidic residues" evidence="1">
    <location>
        <begin position="222"/>
        <end position="257"/>
    </location>
</feature>
<feature type="region of interest" description="Disordered" evidence="1">
    <location>
        <begin position="1"/>
        <end position="69"/>
    </location>
</feature>
<name>A0AAV8ZTP6_9CUCU</name>
<evidence type="ECO:0000256" key="1">
    <source>
        <dbReference type="SAM" id="MobiDB-lite"/>
    </source>
</evidence>